<evidence type="ECO:0000256" key="2">
    <source>
        <dbReference type="ARBA" id="ARBA00022723"/>
    </source>
</evidence>
<dbReference type="SUPFAM" id="SSF51316">
    <property type="entry name" value="Mss4-like"/>
    <property type="match status" value="1"/>
</dbReference>
<protein>
    <submittedName>
        <fullName evidence="6">GFA family protein</fullName>
    </submittedName>
</protein>
<dbReference type="Proteomes" id="UP000672602">
    <property type="component" value="Unassembled WGS sequence"/>
</dbReference>
<dbReference type="Gene3D" id="3.90.1590.10">
    <property type="entry name" value="glutathione-dependent formaldehyde- activating enzyme (gfa)"/>
    <property type="match status" value="1"/>
</dbReference>
<reference evidence="6" key="1">
    <citation type="submission" date="2021-04" db="EMBL/GenBank/DDBJ databases">
        <authorList>
            <person name="Zhang D.-C."/>
        </authorList>
    </citation>
    <scope>NUCLEOTIDE SEQUENCE</scope>
    <source>
        <strain evidence="6">CGMCC 1.15697</strain>
    </source>
</reference>
<keyword evidence="2" id="KW-0479">Metal-binding</keyword>
<dbReference type="Pfam" id="PF04828">
    <property type="entry name" value="GFA"/>
    <property type="match status" value="1"/>
</dbReference>
<sequence length="149" mass="16335">MTGAVRDETPRNRTGGCACGSVRYRVDGPMKQVIACHCSICRRQTSHFLAFTAAWTDQLSVTGADRIAWYRSSETSRRGFCSDCGSFLFFETDGAEKVSISAGSLDDDTGFRLVAHIHVDDKSGYYQIADDAARWPQGGDDVPMPPRDA</sequence>
<dbReference type="PANTHER" id="PTHR33337:SF40">
    <property type="entry name" value="CENP-V_GFA DOMAIN-CONTAINING PROTEIN-RELATED"/>
    <property type="match status" value="1"/>
</dbReference>
<dbReference type="EMBL" id="JAGMWN010000001">
    <property type="protein sequence ID" value="MBP5855444.1"/>
    <property type="molecule type" value="Genomic_DNA"/>
</dbReference>
<keyword evidence="7" id="KW-1185">Reference proteome</keyword>
<keyword evidence="3" id="KW-0862">Zinc</keyword>
<dbReference type="PROSITE" id="PS51891">
    <property type="entry name" value="CENP_V_GFA"/>
    <property type="match status" value="1"/>
</dbReference>
<organism evidence="6 7">
    <name type="scientific">Marivibrio halodurans</name>
    <dbReference type="NCBI Taxonomy" id="2039722"/>
    <lineage>
        <taxon>Bacteria</taxon>
        <taxon>Pseudomonadati</taxon>
        <taxon>Pseudomonadota</taxon>
        <taxon>Alphaproteobacteria</taxon>
        <taxon>Rhodospirillales</taxon>
        <taxon>Rhodospirillaceae</taxon>
        <taxon>Marivibrio</taxon>
    </lineage>
</organism>
<evidence type="ECO:0000256" key="3">
    <source>
        <dbReference type="ARBA" id="ARBA00022833"/>
    </source>
</evidence>
<dbReference type="InterPro" id="IPR006913">
    <property type="entry name" value="CENP-V/GFA"/>
</dbReference>
<name>A0A8J7S2D1_9PROT</name>
<comment type="similarity">
    <text evidence="1">Belongs to the Gfa family.</text>
</comment>
<dbReference type="GO" id="GO:0016846">
    <property type="term" value="F:carbon-sulfur lyase activity"/>
    <property type="evidence" value="ECO:0007669"/>
    <property type="project" value="InterPro"/>
</dbReference>
<evidence type="ECO:0000256" key="4">
    <source>
        <dbReference type="ARBA" id="ARBA00023239"/>
    </source>
</evidence>
<proteinExistence type="inferred from homology"/>
<evidence type="ECO:0000256" key="1">
    <source>
        <dbReference type="ARBA" id="ARBA00005495"/>
    </source>
</evidence>
<dbReference type="GO" id="GO:0046872">
    <property type="term" value="F:metal ion binding"/>
    <property type="evidence" value="ECO:0007669"/>
    <property type="project" value="UniProtKB-KW"/>
</dbReference>
<evidence type="ECO:0000313" key="7">
    <source>
        <dbReference type="Proteomes" id="UP000672602"/>
    </source>
</evidence>
<keyword evidence="4" id="KW-0456">Lyase</keyword>
<gene>
    <name evidence="6" type="ORF">KAJ83_00355</name>
</gene>
<dbReference type="InterPro" id="IPR011057">
    <property type="entry name" value="Mss4-like_sf"/>
</dbReference>
<feature type="domain" description="CENP-V/GFA" evidence="5">
    <location>
        <begin position="13"/>
        <end position="126"/>
    </location>
</feature>
<comment type="caution">
    <text evidence="6">The sequence shown here is derived from an EMBL/GenBank/DDBJ whole genome shotgun (WGS) entry which is preliminary data.</text>
</comment>
<dbReference type="AlphaFoldDB" id="A0A8J7S2D1"/>
<evidence type="ECO:0000259" key="5">
    <source>
        <dbReference type="PROSITE" id="PS51891"/>
    </source>
</evidence>
<dbReference type="RefSeq" id="WP_210680033.1">
    <property type="nucleotide sequence ID" value="NZ_JAGMWN010000001.1"/>
</dbReference>
<evidence type="ECO:0000313" key="6">
    <source>
        <dbReference type="EMBL" id="MBP5855444.1"/>
    </source>
</evidence>
<accession>A0A8J7S2D1</accession>
<dbReference type="PANTHER" id="PTHR33337">
    <property type="entry name" value="GFA DOMAIN-CONTAINING PROTEIN"/>
    <property type="match status" value="1"/>
</dbReference>